<proteinExistence type="predicted"/>
<sequence length="375" mass="41851">MAHPIKLTGLTFLAGLLLLGSAGCESHLDTSYGSVHGASINGIRGFAELLRQQGHRVGFSYRLTPRLMEREDVLVYFDPSGGRLDGATRLWFEEWLEVRDDRHLIIVPRDSDTEIAYWDALLALPPGSLDEDQIDEATQRRRSAEDRQRSLFSEAVELESADWYGWRLAPTAEERIVRTVTGEPSWTDDLGLEQGELDLRFRRRLEVSPWSIPLVTSGDDTVISELPLAGGSVWIVGNGSFLLNFGLVNREHRKLAGALGEAIGSGKRVTFVLGTRQGEAEEQSPGLLSFLRVFPLSWVGMHLIALGLIYGLYQLPIFGRPKVVEQREVYRFGRHVAALGALLESTGKGEFARKRVAEYRQKHQGDSVAEAQEKE</sequence>
<keyword evidence="1" id="KW-1133">Transmembrane helix</keyword>
<gene>
    <name evidence="2" type="ORF">Pan216_31140</name>
</gene>
<organism evidence="2 3">
    <name type="scientific">Kolteria novifilia</name>
    <dbReference type="NCBI Taxonomy" id="2527975"/>
    <lineage>
        <taxon>Bacteria</taxon>
        <taxon>Pseudomonadati</taxon>
        <taxon>Planctomycetota</taxon>
        <taxon>Planctomycetia</taxon>
        <taxon>Kolteriales</taxon>
        <taxon>Kolteriaceae</taxon>
        <taxon>Kolteria</taxon>
    </lineage>
</organism>
<evidence type="ECO:0000313" key="3">
    <source>
        <dbReference type="Proteomes" id="UP000317093"/>
    </source>
</evidence>
<protein>
    <recommendedName>
        <fullName evidence="4">DUF4350 domain-containing protein</fullName>
    </recommendedName>
</protein>
<accession>A0A518B5J9</accession>
<dbReference type="Proteomes" id="UP000317093">
    <property type="component" value="Chromosome"/>
</dbReference>
<dbReference type="KEGG" id="knv:Pan216_31140"/>
<keyword evidence="1" id="KW-0812">Transmembrane</keyword>
<evidence type="ECO:0000313" key="2">
    <source>
        <dbReference type="EMBL" id="QDU62247.1"/>
    </source>
</evidence>
<evidence type="ECO:0000256" key="1">
    <source>
        <dbReference type="SAM" id="Phobius"/>
    </source>
</evidence>
<dbReference type="AlphaFoldDB" id="A0A518B5J9"/>
<dbReference type="OrthoDB" id="258729at2"/>
<feature type="transmembrane region" description="Helical" evidence="1">
    <location>
        <begin position="293"/>
        <end position="313"/>
    </location>
</feature>
<name>A0A518B5J9_9BACT</name>
<keyword evidence="3" id="KW-1185">Reference proteome</keyword>
<keyword evidence="1" id="KW-0472">Membrane</keyword>
<dbReference type="PROSITE" id="PS51257">
    <property type="entry name" value="PROKAR_LIPOPROTEIN"/>
    <property type="match status" value="1"/>
</dbReference>
<dbReference type="RefSeq" id="WP_145258859.1">
    <property type="nucleotide sequence ID" value="NZ_CP036279.1"/>
</dbReference>
<evidence type="ECO:0008006" key="4">
    <source>
        <dbReference type="Google" id="ProtNLM"/>
    </source>
</evidence>
<dbReference type="EMBL" id="CP036279">
    <property type="protein sequence ID" value="QDU62247.1"/>
    <property type="molecule type" value="Genomic_DNA"/>
</dbReference>
<reference evidence="2 3" key="1">
    <citation type="submission" date="2019-02" db="EMBL/GenBank/DDBJ databases">
        <title>Deep-cultivation of Planctomycetes and their phenomic and genomic characterization uncovers novel biology.</title>
        <authorList>
            <person name="Wiegand S."/>
            <person name="Jogler M."/>
            <person name="Boedeker C."/>
            <person name="Pinto D."/>
            <person name="Vollmers J."/>
            <person name="Rivas-Marin E."/>
            <person name="Kohn T."/>
            <person name="Peeters S.H."/>
            <person name="Heuer A."/>
            <person name="Rast P."/>
            <person name="Oberbeckmann S."/>
            <person name="Bunk B."/>
            <person name="Jeske O."/>
            <person name="Meyerdierks A."/>
            <person name="Storesund J.E."/>
            <person name="Kallscheuer N."/>
            <person name="Luecker S."/>
            <person name="Lage O.M."/>
            <person name="Pohl T."/>
            <person name="Merkel B.J."/>
            <person name="Hornburger P."/>
            <person name="Mueller R.-W."/>
            <person name="Bruemmer F."/>
            <person name="Labrenz M."/>
            <person name="Spormann A.M."/>
            <person name="Op den Camp H."/>
            <person name="Overmann J."/>
            <person name="Amann R."/>
            <person name="Jetten M.S.M."/>
            <person name="Mascher T."/>
            <person name="Medema M.H."/>
            <person name="Devos D.P."/>
            <person name="Kaster A.-K."/>
            <person name="Ovreas L."/>
            <person name="Rohde M."/>
            <person name="Galperin M.Y."/>
            <person name="Jogler C."/>
        </authorList>
    </citation>
    <scope>NUCLEOTIDE SEQUENCE [LARGE SCALE GENOMIC DNA]</scope>
    <source>
        <strain evidence="2 3">Pan216</strain>
    </source>
</reference>